<reference evidence="1" key="2">
    <citation type="journal article" date="2014" name="ISME J.">
        <title>Microbial stratification in low pH oxic and suboxic macroscopic growths along an acid mine drainage.</title>
        <authorList>
            <person name="Mendez-Garcia C."/>
            <person name="Mesa V."/>
            <person name="Sprenger R.R."/>
            <person name="Richter M."/>
            <person name="Diez M.S."/>
            <person name="Solano J."/>
            <person name="Bargiela R."/>
            <person name="Golyshina O.V."/>
            <person name="Manteca A."/>
            <person name="Ramos J.L."/>
            <person name="Gallego J.R."/>
            <person name="Llorente I."/>
            <person name="Martins Dos Santos V.A."/>
            <person name="Jensen O.N."/>
            <person name="Pelaez A.I."/>
            <person name="Sanchez J."/>
            <person name="Ferrer M."/>
        </authorList>
    </citation>
    <scope>NUCLEOTIDE SEQUENCE</scope>
</reference>
<accession>T1C296</accession>
<sequence length="68" mass="6656">LGFELLDVATGGGSDGNRVSGSGVPVLDALGPVGGGAHTPDEYIEIASVPERGALVAALIARLARTDG</sequence>
<feature type="non-terminal residue" evidence="1">
    <location>
        <position position="1"/>
    </location>
</feature>
<comment type="caution">
    <text evidence="1">The sequence shown here is derived from an EMBL/GenBank/DDBJ whole genome shotgun (WGS) entry which is preliminary data.</text>
</comment>
<dbReference type="Gene3D" id="3.40.630.10">
    <property type="entry name" value="Zn peptidases"/>
    <property type="match status" value="1"/>
</dbReference>
<dbReference type="SUPFAM" id="SSF53187">
    <property type="entry name" value="Zn-dependent exopeptidases"/>
    <property type="match status" value="1"/>
</dbReference>
<dbReference type="EMBL" id="AUZX01007256">
    <property type="protein sequence ID" value="EQD60265.1"/>
    <property type="molecule type" value="Genomic_DNA"/>
</dbReference>
<proteinExistence type="predicted"/>
<dbReference type="AlphaFoldDB" id="T1C296"/>
<dbReference type="Pfam" id="PF01546">
    <property type="entry name" value="Peptidase_M20"/>
    <property type="match status" value="1"/>
</dbReference>
<evidence type="ECO:0000313" key="1">
    <source>
        <dbReference type="EMBL" id="EQD60265.1"/>
    </source>
</evidence>
<organism evidence="1">
    <name type="scientific">mine drainage metagenome</name>
    <dbReference type="NCBI Taxonomy" id="410659"/>
    <lineage>
        <taxon>unclassified sequences</taxon>
        <taxon>metagenomes</taxon>
        <taxon>ecological metagenomes</taxon>
    </lineage>
</organism>
<name>T1C296_9ZZZZ</name>
<reference evidence="1" key="1">
    <citation type="submission" date="2013-08" db="EMBL/GenBank/DDBJ databases">
        <authorList>
            <person name="Mendez C."/>
            <person name="Richter M."/>
            <person name="Ferrer M."/>
            <person name="Sanchez J."/>
        </authorList>
    </citation>
    <scope>NUCLEOTIDE SEQUENCE</scope>
</reference>
<dbReference type="GO" id="GO:0016787">
    <property type="term" value="F:hydrolase activity"/>
    <property type="evidence" value="ECO:0007669"/>
    <property type="project" value="InterPro"/>
</dbReference>
<protein>
    <submittedName>
        <fullName evidence="1">Peptidase, M20/M25/M40 family</fullName>
    </submittedName>
</protein>
<gene>
    <name evidence="1" type="ORF">B1A_10194</name>
</gene>
<dbReference type="InterPro" id="IPR002933">
    <property type="entry name" value="Peptidase_M20"/>
</dbReference>